<feature type="compositionally biased region" description="Basic residues" evidence="1">
    <location>
        <begin position="292"/>
        <end position="302"/>
    </location>
</feature>
<accession>A0A7Y3XBC4</accession>
<dbReference type="AlphaFoldDB" id="A0A7Y3XBC4"/>
<keyword evidence="4" id="KW-1185">Reference proteome</keyword>
<gene>
    <name evidence="3" type="ORF">HLB35_11540</name>
</gene>
<evidence type="ECO:0000259" key="2">
    <source>
        <dbReference type="Pfam" id="PF11740"/>
    </source>
</evidence>
<evidence type="ECO:0000313" key="3">
    <source>
        <dbReference type="EMBL" id="NOG32234.1"/>
    </source>
</evidence>
<comment type="caution">
    <text evidence="3">The sequence shown here is derived from an EMBL/GenBank/DDBJ whole genome shotgun (WGS) entry which is preliminary data.</text>
</comment>
<sequence length="302" mass="34333">MPRPGITYEQVAQAASILVEQGNKPTIQRIRDELGAGSLNTIHRHLRDWKLTRAPVERNPIQLPDALIRTIADEIERQVSVTRAEVEAQAQESQQTADTLAEIGEELEAQVEQLLSQVSRLEGERDDVIEDRDTAQTEVERLGKALNEERLDVEKTREALTQAQARIKLLSEQRDEYYHTSMENQRKLQAIERLQRTTERAKAAAEAKQAAAEHNAIDQREALKAERQARKQDADAVRKEIAQMRNEWKERLTVLEQGVHSAEQRAIAAERARSKVEIQLKALKSQDGVRPPGKRRLMSKDG</sequence>
<protein>
    <recommendedName>
        <fullName evidence="2">KfrA N-terminal DNA-binding domain-containing protein</fullName>
    </recommendedName>
</protein>
<dbReference type="EMBL" id="JABFHI010000004">
    <property type="protein sequence ID" value="NOG32234.1"/>
    <property type="molecule type" value="Genomic_DNA"/>
</dbReference>
<reference evidence="3 4" key="1">
    <citation type="submission" date="2020-05" db="EMBL/GenBank/DDBJ databases">
        <authorList>
            <person name="Ruan W."/>
            <person name="Jeon C.O."/>
            <person name="Chun B.H."/>
        </authorList>
    </citation>
    <scope>NUCLEOTIDE SEQUENCE [LARGE SCALE GENOMIC DNA]</scope>
    <source>
        <strain evidence="3 4">TBZ9</strain>
    </source>
</reference>
<evidence type="ECO:0000256" key="1">
    <source>
        <dbReference type="SAM" id="MobiDB-lite"/>
    </source>
</evidence>
<feature type="region of interest" description="Disordered" evidence="1">
    <location>
        <begin position="283"/>
        <end position="302"/>
    </location>
</feature>
<feature type="domain" description="KfrA N-terminal DNA-binding" evidence="2">
    <location>
        <begin position="7"/>
        <end position="116"/>
    </location>
</feature>
<dbReference type="Proteomes" id="UP000588806">
    <property type="component" value="Unassembled WGS sequence"/>
</dbReference>
<dbReference type="Pfam" id="PF11740">
    <property type="entry name" value="KfrA_N"/>
    <property type="match status" value="1"/>
</dbReference>
<organism evidence="3 4">
    <name type="scientific">Vreelandella azerica</name>
    <dbReference type="NCBI Taxonomy" id="2732867"/>
    <lineage>
        <taxon>Bacteria</taxon>
        <taxon>Pseudomonadati</taxon>
        <taxon>Pseudomonadota</taxon>
        <taxon>Gammaproteobacteria</taxon>
        <taxon>Oceanospirillales</taxon>
        <taxon>Halomonadaceae</taxon>
        <taxon>Vreelandella</taxon>
    </lineage>
</organism>
<reference evidence="3 4" key="2">
    <citation type="submission" date="2020-06" db="EMBL/GenBank/DDBJ databases">
        <title>Halomonas songnenensis sp. nov., a moderately halophilic bacterium isolated from saline and alkaline soils.</title>
        <authorList>
            <person name="Jiang J."/>
            <person name="Pan Y."/>
        </authorList>
    </citation>
    <scope>NUCLEOTIDE SEQUENCE [LARGE SCALE GENOMIC DNA]</scope>
    <source>
        <strain evidence="3 4">TBZ9</strain>
    </source>
</reference>
<dbReference type="InterPro" id="IPR021104">
    <property type="entry name" value="KfrA_DNA-bd_N"/>
</dbReference>
<dbReference type="RefSeq" id="WP_171702688.1">
    <property type="nucleotide sequence ID" value="NZ_JABFHI010000004.1"/>
</dbReference>
<evidence type="ECO:0000313" key="4">
    <source>
        <dbReference type="Proteomes" id="UP000588806"/>
    </source>
</evidence>
<proteinExistence type="predicted"/>
<name>A0A7Y3XBC4_9GAMM</name>